<proteinExistence type="predicted"/>
<dbReference type="EMBL" id="BAAAUV010000005">
    <property type="protein sequence ID" value="GAA3207145.1"/>
    <property type="molecule type" value="Genomic_DNA"/>
</dbReference>
<reference evidence="2" key="1">
    <citation type="journal article" date="2019" name="Int. J. Syst. Evol. Microbiol.">
        <title>The Global Catalogue of Microorganisms (GCM) 10K type strain sequencing project: providing services to taxonomists for standard genome sequencing and annotation.</title>
        <authorList>
            <consortium name="The Broad Institute Genomics Platform"/>
            <consortium name="The Broad Institute Genome Sequencing Center for Infectious Disease"/>
            <person name="Wu L."/>
            <person name="Ma J."/>
        </authorList>
    </citation>
    <scope>NUCLEOTIDE SEQUENCE [LARGE SCALE GENOMIC DNA]</scope>
    <source>
        <strain evidence="2">JCM 9377</strain>
    </source>
</reference>
<dbReference type="Proteomes" id="UP001501237">
    <property type="component" value="Unassembled WGS sequence"/>
</dbReference>
<evidence type="ECO:0000313" key="1">
    <source>
        <dbReference type="EMBL" id="GAA3207145.1"/>
    </source>
</evidence>
<name>A0ABP6Q885_9ACTN</name>
<sequence length="92" mass="9854">MTVHGMTLPGHPPAPKNGCRACGATLGRPSGDDTWDAWNSAADQGGQVLADYVREHSGVSHRSGCPFKDLPLSVLRKFAGSWDKLIAQARRL</sequence>
<gene>
    <name evidence="1" type="ORF">GCM10010468_23110</name>
</gene>
<keyword evidence="2" id="KW-1185">Reference proteome</keyword>
<organism evidence="1 2">
    <name type="scientific">Actinocorallia longicatena</name>
    <dbReference type="NCBI Taxonomy" id="111803"/>
    <lineage>
        <taxon>Bacteria</taxon>
        <taxon>Bacillati</taxon>
        <taxon>Actinomycetota</taxon>
        <taxon>Actinomycetes</taxon>
        <taxon>Streptosporangiales</taxon>
        <taxon>Thermomonosporaceae</taxon>
        <taxon>Actinocorallia</taxon>
    </lineage>
</organism>
<protein>
    <submittedName>
        <fullName evidence="1">Uncharacterized protein</fullName>
    </submittedName>
</protein>
<dbReference type="RefSeq" id="WP_344826023.1">
    <property type="nucleotide sequence ID" value="NZ_BAAAUV010000005.1"/>
</dbReference>
<accession>A0ABP6Q885</accession>
<comment type="caution">
    <text evidence="1">The sequence shown here is derived from an EMBL/GenBank/DDBJ whole genome shotgun (WGS) entry which is preliminary data.</text>
</comment>
<evidence type="ECO:0000313" key="2">
    <source>
        <dbReference type="Proteomes" id="UP001501237"/>
    </source>
</evidence>